<proteinExistence type="predicted"/>
<sequence>MTLSVDILLNRAIQERIATALETQIAEDGADGFTVSYVFTVEDFGGGWTQDIQSPTGYRGKVVSVQLTDVVEAFVGTTSVGPVEIGEQGGDADGYAFSEEPNATLSIADATENLGILEGVIGVIPAKDDILVTGPINVGGSITGQATVTVTIKYFI</sequence>
<evidence type="ECO:0000313" key="1">
    <source>
        <dbReference type="EMBL" id="KKL99300.1"/>
    </source>
</evidence>
<protein>
    <recommendedName>
        <fullName evidence="2">Baseplate protein J-like domain-containing protein</fullName>
    </recommendedName>
</protein>
<dbReference type="AlphaFoldDB" id="A0A0F9J086"/>
<reference evidence="1" key="1">
    <citation type="journal article" date="2015" name="Nature">
        <title>Complex archaea that bridge the gap between prokaryotes and eukaryotes.</title>
        <authorList>
            <person name="Spang A."/>
            <person name="Saw J.H."/>
            <person name="Jorgensen S.L."/>
            <person name="Zaremba-Niedzwiedzka K."/>
            <person name="Martijn J."/>
            <person name="Lind A.E."/>
            <person name="van Eijk R."/>
            <person name="Schleper C."/>
            <person name="Guy L."/>
            <person name="Ettema T.J."/>
        </authorList>
    </citation>
    <scope>NUCLEOTIDE SEQUENCE</scope>
</reference>
<dbReference type="EMBL" id="LAZR01017710">
    <property type="protein sequence ID" value="KKL99300.1"/>
    <property type="molecule type" value="Genomic_DNA"/>
</dbReference>
<evidence type="ECO:0008006" key="2">
    <source>
        <dbReference type="Google" id="ProtNLM"/>
    </source>
</evidence>
<name>A0A0F9J086_9ZZZZ</name>
<comment type="caution">
    <text evidence="1">The sequence shown here is derived from an EMBL/GenBank/DDBJ whole genome shotgun (WGS) entry which is preliminary data.</text>
</comment>
<organism evidence="1">
    <name type="scientific">marine sediment metagenome</name>
    <dbReference type="NCBI Taxonomy" id="412755"/>
    <lineage>
        <taxon>unclassified sequences</taxon>
        <taxon>metagenomes</taxon>
        <taxon>ecological metagenomes</taxon>
    </lineage>
</organism>
<gene>
    <name evidence="1" type="ORF">LCGC14_1815820</name>
</gene>
<accession>A0A0F9J086</accession>